<protein>
    <recommendedName>
        <fullName evidence="2">NACHT domain-containing protein</fullName>
    </recommendedName>
</protein>
<dbReference type="Pfam" id="PF23238">
    <property type="entry name" value="DUF7068"/>
    <property type="match status" value="1"/>
</dbReference>
<dbReference type="Gene3D" id="1.25.10.10">
    <property type="entry name" value="Leucine-rich Repeat Variant"/>
    <property type="match status" value="3"/>
</dbReference>
<dbReference type="SMART" id="SM00954">
    <property type="entry name" value="RelA_SpoT"/>
    <property type="match status" value="1"/>
</dbReference>
<dbReference type="InterPro" id="IPR043519">
    <property type="entry name" value="NT_sf"/>
</dbReference>
<name>A0A4P7MWG0_PYROR</name>
<dbReference type="PANTHER" id="PTHR46844:SF1">
    <property type="entry name" value="SLR5058 PROTEIN"/>
    <property type="match status" value="1"/>
</dbReference>
<proteinExistence type="predicted"/>
<dbReference type="InterPro" id="IPR016024">
    <property type="entry name" value="ARM-type_fold"/>
</dbReference>
<dbReference type="InterPro" id="IPR056002">
    <property type="entry name" value="DUF7580"/>
</dbReference>
<dbReference type="Pfam" id="PF05729">
    <property type="entry name" value="NACHT"/>
    <property type="match status" value="1"/>
</dbReference>
<dbReference type="InterPro" id="IPR007685">
    <property type="entry name" value="RelA_SpoT"/>
</dbReference>
<dbReference type="InterPro" id="IPR055496">
    <property type="entry name" value="DUF7068"/>
</dbReference>
<dbReference type="EMBL" id="CP034204">
    <property type="protein sequence ID" value="QBZ54313.1"/>
    <property type="molecule type" value="Genomic_DNA"/>
</dbReference>
<dbReference type="InterPro" id="IPR011989">
    <property type="entry name" value="ARM-like"/>
</dbReference>
<feature type="domain" description="NACHT" evidence="2">
    <location>
        <begin position="524"/>
        <end position="621"/>
    </location>
</feature>
<dbReference type="Pfam" id="PF13646">
    <property type="entry name" value="HEAT_2"/>
    <property type="match status" value="2"/>
</dbReference>
<gene>
    <name evidence="3" type="ORF">PoMZ_10009</name>
</gene>
<dbReference type="Gene3D" id="3.30.460.10">
    <property type="entry name" value="Beta Polymerase, domain 2"/>
    <property type="match status" value="1"/>
</dbReference>
<dbReference type="GO" id="GO:0015969">
    <property type="term" value="P:guanosine tetraphosphate metabolic process"/>
    <property type="evidence" value="ECO:0007669"/>
    <property type="project" value="InterPro"/>
</dbReference>
<dbReference type="SUPFAM" id="SSF52540">
    <property type="entry name" value="P-loop containing nucleoside triphosphate hydrolases"/>
    <property type="match status" value="1"/>
</dbReference>
<dbReference type="Gene3D" id="3.40.50.300">
    <property type="entry name" value="P-loop containing nucleotide triphosphate hydrolases"/>
    <property type="match status" value="1"/>
</dbReference>
<evidence type="ECO:0000259" key="2">
    <source>
        <dbReference type="PROSITE" id="PS50837"/>
    </source>
</evidence>
<organism evidence="3 4">
    <name type="scientific">Pyricularia oryzae</name>
    <name type="common">Rice blast fungus</name>
    <name type="synonym">Magnaporthe oryzae</name>
    <dbReference type="NCBI Taxonomy" id="318829"/>
    <lineage>
        <taxon>Eukaryota</taxon>
        <taxon>Fungi</taxon>
        <taxon>Dikarya</taxon>
        <taxon>Ascomycota</taxon>
        <taxon>Pezizomycotina</taxon>
        <taxon>Sordariomycetes</taxon>
        <taxon>Sordariomycetidae</taxon>
        <taxon>Magnaporthales</taxon>
        <taxon>Pyriculariaceae</taxon>
        <taxon>Pyricularia</taxon>
    </lineage>
</organism>
<dbReference type="SUPFAM" id="SSF81301">
    <property type="entry name" value="Nucleotidyltransferase"/>
    <property type="match status" value="1"/>
</dbReference>
<dbReference type="PANTHER" id="PTHR46844">
    <property type="entry name" value="SLR5058 PROTEIN"/>
    <property type="match status" value="1"/>
</dbReference>
<dbReference type="Pfam" id="PF24476">
    <property type="entry name" value="DUF7580"/>
    <property type="match status" value="1"/>
</dbReference>
<feature type="non-terminal residue" evidence="3">
    <location>
        <position position="1682"/>
    </location>
</feature>
<dbReference type="PROSITE" id="PS50837">
    <property type="entry name" value="NACHT"/>
    <property type="match status" value="1"/>
</dbReference>
<evidence type="ECO:0000256" key="1">
    <source>
        <dbReference type="SAM" id="MobiDB-lite"/>
    </source>
</evidence>
<evidence type="ECO:0000313" key="4">
    <source>
        <dbReference type="Proteomes" id="UP000294847"/>
    </source>
</evidence>
<dbReference type="SUPFAM" id="SSF48371">
    <property type="entry name" value="ARM repeat"/>
    <property type="match status" value="1"/>
</dbReference>
<dbReference type="Proteomes" id="UP000294847">
    <property type="component" value="Chromosome 1"/>
</dbReference>
<accession>A0A4P7MWG0</accession>
<dbReference type="InterPro" id="IPR007111">
    <property type="entry name" value="NACHT_NTPase"/>
</dbReference>
<sequence>FRSPTYLPAVFSISFFPRVYLPSARRRASSDTSKQHKTTSPTTSLTGAAMAEPLPIRSAKEAKGAGTPGKQLKATIDDLVAEWDERLARGNDWANPTTRSAKIRDEFVGEIWSQVQDDYDKMLQALKTYFEARLKEKDIAAEIQARVKQVESIKTTLERREKIKPFASVSDVFVEMHDLLGLRIVPRHSAARKKAEAFLNEEFRQLKPSAHISSERKVGEFWDVRFGAFQSYNHRLGLGEKSDQTVALSPYAGVMFEVQLTTWSKRVYNIIAHKLLYKGTQSLNKQAELSLDTLDGLTGLVEAQLQGLMDALEASVEESHNADISKLAEAKETALNRLNEIGPEVRAAIEDAFIGLADSLAANIPTDADAGQNLIDQLPEQRKPLVSALRQFIFEWHQHLGRLEKKIMQGSLKSFQRQELETAGELADEWILKNHYPNRLKIERLSGELLSMDQCYVNLAILERPGRGLGRLDKQPGEDTPPQTSPFSMFAILKTETPDKNIQVQLPTLFNPRKGRENHPTRPKRILIRGQAGIGKTTLCKKIVHDFIFCHIWKDLFDRILWVPLRVLKGKPDYTLECLFLQQFFAETSDREDFAKQLEKTVEREKERTLFVLDGLDEVSEGLISGNERYRCLKSLLNQPNVIITSRPSALFEDLSPDLELETIGFYPYQLEDYIKKTLREQKNIDGIQRFLQQRPLVQGLIRIPILLDALCFTWDDRSSSNSATETMTQLYENIELKLWKKDRNRISSWSKPARTARIRKEIVNGIEETVALLEFFAFSGLCSDVVNFNATYRSNIYSSFTSLTADKPFDDALAELSFLRTSDGSPEDRTAYHFLHLTFQEYFAARYFVGQWKSGEKVRYVNSKTGEETETDCRIFVRENKYEVRYNIFWRLVSGLLQACPDHNRLCRFIRTIEERPRDILGPAHQRLIMCCLSEISPSQQTTEFTGLRRQLEDRLKEWLIFEWEFNGDSQLATETELPGNILGDFLKEGFKKGTICRLLQRRPHISPAILDGILALFKDPDRYVRLAAVKIFKGRPDLPEPVLQEMAVLLKDPDWYVRLAAVEIFQGRPDLTETVLQEMVALLKDRYGEVRCAAVKIFKGRPDLTEPVLQEMVALFKDPYGEVRCAAVEIFKGRPDLPEPVLQKMVALFKAPDWEARLAAVKIFKGRPDLPEPVLQEMVALLKDPNLYARRAAVEIFKGRPDLPEPVLQEMVALLKDPNLYARRAAVEMFQGLPDLTEPVLQEMVALLKAPDWYARRAVVKMFQGRPDLPKPVLQEMVALFKDPDWYVRLAAVEIFQGRPDLPEPVLQKMVVLFKAPDWYVRRAAVKMFQGRPDLTEPVLQKMVALFKDPYGEVRCAAVEIFKGRPDLPEPVLQEMAVLLKDPDLDVRRAAVDIFKGRPDLPEPVLQEMAVLLKDPNPEVTVAAARTLLTSFNRALLGLITKLKTDYRGYINIPDEEKRYHVFSVAHHNTMTGSVTLSQILNGEVRLSFTRKAIYTIAFIIASSFLQLLDSPWLPSTASSRAFDKLSIVFLADPSNPNIYLLNRPQISRMLKELASNDDSSSVQSRVAPQRSADFSAPLARLGITLLELCFRSPLERQHCRMGWPPGSNDREREGFDILAARDWLSEVAEGTGSDYAAAVSWCVLGNKTVPADRWREEMLREVVKPLQRCLDSFKLAECV</sequence>
<evidence type="ECO:0000313" key="3">
    <source>
        <dbReference type="EMBL" id="QBZ54313.1"/>
    </source>
</evidence>
<reference evidence="3 4" key="1">
    <citation type="journal article" date="2019" name="Mol. Biol. Evol.">
        <title>Blast fungal genomes show frequent chromosomal changes, gene gains and losses, and effector gene turnover.</title>
        <authorList>
            <person name="Gomez Luciano L.B."/>
            <person name="Jason Tsai I."/>
            <person name="Chuma I."/>
            <person name="Tosa Y."/>
            <person name="Chen Y.H."/>
            <person name="Li J.Y."/>
            <person name="Li M.Y."/>
            <person name="Jade Lu M.Y."/>
            <person name="Nakayashiki H."/>
            <person name="Li W.H."/>
        </authorList>
    </citation>
    <scope>NUCLEOTIDE SEQUENCE [LARGE SCALE GENOMIC DNA]</scope>
    <source>
        <strain evidence="3">MZ5-1-6</strain>
    </source>
</reference>
<dbReference type="InterPro" id="IPR027417">
    <property type="entry name" value="P-loop_NTPase"/>
</dbReference>
<feature type="non-terminal residue" evidence="3">
    <location>
        <position position="1"/>
    </location>
</feature>
<feature type="region of interest" description="Disordered" evidence="1">
    <location>
        <begin position="26"/>
        <end position="50"/>
    </location>
</feature>